<evidence type="ECO:0000256" key="5">
    <source>
        <dbReference type="ARBA" id="ARBA00022691"/>
    </source>
</evidence>
<dbReference type="Pfam" id="PF04072">
    <property type="entry name" value="LCM"/>
    <property type="match status" value="1"/>
</dbReference>
<dbReference type="Proteomes" id="UP000256913">
    <property type="component" value="Unassembled WGS sequence"/>
</dbReference>
<dbReference type="AlphaFoldDB" id="A0A3D9ZNP9"/>
<evidence type="ECO:0000256" key="2">
    <source>
        <dbReference type="ARBA" id="ARBA00008138"/>
    </source>
</evidence>
<comment type="function">
    <text evidence="1 6">Exhibits S-adenosyl-L-methionine-dependent methyltransferase activity.</text>
</comment>
<dbReference type="EMBL" id="QUMQ01000001">
    <property type="protein sequence ID" value="REF98244.1"/>
    <property type="molecule type" value="Genomic_DNA"/>
</dbReference>
<dbReference type="InterPro" id="IPR007213">
    <property type="entry name" value="Ppm1/Ppm2/Tcmp"/>
</dbReference>
<reference evidence="7 8" key="1">
    <citation type="submission" date="2018-08" db="EMBL/GenBank/DDBJ databases">
        <title>Sequencing the genomes of 1000 actinobacteria strains.</title>
        <authorList>
            <person name="Klenk H.-P."/>
        </authorList>
    </citation>
    <scope>NUCLEOTIDE SEQUENCE [LARGE SCALE GENOMIC DNA]</scope>
    <source>
        <strain evidence="7 8">DSM 44099</strain>
    </source>
</reference>
<dbReference type="PANTHER" id="PTHR43619:SF2">
    <property type="entry name" value="S-ADENOSYL-L-METHIONINE-DEPENDENT METHYLTRANSFERASES SUPERFAMILY PROTEIN"/>
    <property type="match status" value="1"/>
</dbReference>
<dbReference type="Gene3D" id="3.40.50.150">
    <property type="entry name" value="Vaccinia Virus protein VP39"/>
    <property type="match status" value="1"/>
</dbReference>
<keyword evidence="4 7" id="KW-0808">Transferase</keyword>
<dbReference type="PANTHER" id="PTHR43619">
    <property type="entry name" value="S-ADENOSYL-L-METHIONINE-DEPENDENT METHYLTRANSFERASE YKTD-RELATED"/>
    <property type="match status" value="1"/>
</dbReference>
<keyword evidence="5 6" id="KW-0949">S-adenosyl-L-methionine</keyword>
<comment type="similarity">
    <text evidence="2 6">Belongs to the UPF0677 family.</text>
</comment>
<comment type="caution">
    <text evidence="7">The sequence shown here is derived from an EMBL/GenBank/DDBJ whole genome shotgun (WGS) entry which is preliminary data.</text>
</comment>
<dbReference type="InterPro" id="IPR029063">
    <property type="entry name" value="SAM-dependent_MTases_sf"/>
</dbReference>
<gene>
    <name evidence="7" type="ORF">DFJ67_4258</name>
</gene>
<evidence type="ECO:0000256" key="3">
    <source>
        <dbReference type="ARBA" id="ARBA00022603"/>
    </source>
</evidence>
<proteinExistence type="inferred from homology"/>
<protein>
    <recommendedName>
        <fullName evidence="6">S-adenosyl-L-methionine-dependent methyltransferase</fullName>
        <ecNumber evidence="6">2.1.1.-</ecNumber>
    </recommendedName>
</protein>
<evidence type="ECO:0000256" key="1">
    <source>
        <dbReference type="ARBA" id="ARBA00003907"/>
    </source>
</evidence>
<accession>A0A3D9ZNP9</accession>
<dbReference type="SUPFAM" id="SSF53335">
    <property type="entry name" value="S-adenosyl-L-methionine-dependent methyltransferases"/>
    <property type="match status" value="1"/>
</dbReference>
<dbReference type="GO" id="GO:0008168">
    <property type="term" value="F:methyltransferase activity"/>
    <property type="evidence" value="ECO:0007669"/>
    <property type="project" value="UniProtKB-UniRule"/>
</dbReference>
<dbReference type="EC" id="2.1.1.-" evidence="6"/>
<name>A0A3D9ZNP9_9ACTN</name>
<evidence type="ECO:0000313" key="8">
    <source>
        <dbReference type="Proteomes" id="UP000256913"/>
    </source>
</evidence>
<sequence length="277" mass="29214">METTAVGVALMRALEADVPVGQRLLDDPVSGRLLAGWPGLVARHRPARVTLGRLAEVAMPGMRGTAVCRTRVVDDWCRAALAAGAAQAVIVGAGLDTRPYRLAELAGVPVWEVDLPRTQAIKRAALARALGTPPANVRYLAADLNAGPPGALLADAGFDPGVPTLVLFEAVAQYLPESSVGPVLAWAGSLAPGSRLVFTYLPRRVIEQRARGARRYGWLSAFDPARLAAVLAGHGLVLGDDLGAADYRGRYPELAGRRLSLREIERVAVAEVKPAST</sequence>
<keyword evidence="8" id="KW-1185">Reference proteome</keyword>
<organism evidence="7 8">
    <name type="scientific">Asanoa ferruginea</name>
    <dbReference type="NCBI Taxonomy" id="53367"/>
    <lineage>
        <taxon>Bacteria</taxon>
        <taxon>Bacillati</taxon>
        <taxon>Actinomycetota</taxon>
        <taxon>Actinomycetes</taxon>
        <taxon>Micromonosporales</taxon>
        <taxon>Micromonosporaceae</taxon>
        <taxon>Asanoa</taxon>
    </lineage>
</organism>
<dbReference type="NCBIfam" id="TIGR00027">
    <property type="entry name" value="mthyl_TIGR00027"/>
    <property type="match status" value="1"/>
</dbReference>
<evidence type="ECO:0000313" key="7">
    <source>
        <dbReference type="EMBL" id="REF98244.1"/>
    </source>
</evidence>
<evidence type="ECO:0000256" key="6">
    <source>
        <dbReference type="RuleBase" id="RU362030"/>
    </source>
</evidence>
<evidence type="ECO:0000256" key="4">
    <source>
        <dbReference type="ARBA" id="ARBA00022679"/>
    </source>
</evidence>
<dbReference type="InterPro" id="IPR011610">
    <property type="entry name" value="SAM_mthyl_Trfase_ML2640-like"/>
</dbReference>
<dbReference type="GO" id="GO:0032259">
    <property type="term" value="P:methylation"/>
    <property type="evidence" value="ECO:0007669"/>
    <property type="project" value="UniProtKB-KW"/>
</dbReference>
<keyword evidence="3 6" id="KW-0489">Methyltransferase</keyword>